<protein>
    <submittedName>
        <fullName evidence="3">Uncharacterized protein</fullName>
    </submittedName>
</protein>
<accession>A0A3M8ABE4</accession>
<evidence type="ECO:0000256" key="2">
    <source>
        <dbReference type="SAM" id="Phobius"/>
    </source>
</evidence>
<sequence>MERDDEQLEPTTRPRGRHAAPPSPIGASLTGLSSRAAAVLAKATAAFAALVAAVAAALAPRIERFRAGPVMPWISRNRIAVFIGGASLVSALALGGAVALIQQAAPTSVDEAGQWGTEGEAVPQEAPVPTTSPVTGLRTPKPTPTPTPTPTAVPADPLVPTETASPTSPDPTPTPTEEARRDTAPGATNRPDKPKG</sequence>
<name>A0A3M8ABE4_9MICO</name>
<keyword evidence="2" id="KW-1133">Transmembrane helix</keyword>
<evidence type="ECO:0000313" key="3">
    <source>
        <dbReference type="EMBL" id="RNB48371.1"/>
    </source>
</evidence>
<feature type="transmembrane region" description="Helical" evidence="2">
    <location>
        <begin position="36"/>
        <end position="58"/>
    </location>
</feature>
<feature type="compositionally biased region" description="Low complexity" evidence="1">
    <location>
        <begin position="152"/>
        <end position="167"/>
    </location>
</feature>
<dbReference type="AlphaFoldDB" id="A0A3M8ABE4"/>
<keyword evidence="4" id="KW-1185">Reference proteome</keyword>
<proteinExistence type="predicted"/>
<evidence type="ECO:0000313" key="4">
    <source>
        <dbReference type="Proteomes" id="UP000275048"/>
    </source>
</evidence>
<keyword evidence="2" id="KW-0812">Transmembrane</keyword>
<organism evidence="3 4">
    <name type="scientific">Agromyces tardus</name>
    <dbReference type="NCBI Taxonomy" id="2583849"/>
    <lineage>
        <taxon>Bacteria</taxon>
        <taxon>Bacillati</taxon>
        <taxon>Actinomycetota</taxon>
        <taxon>Actinomycetes</taxon>
        <taxon>Micrococcales</taxon>
        <taxon>Microbacteriaceae</taxon>
        <taxon>Agromyces</taxon>
    </lineage>
</organism>
<feature type="transmembrane region" description="Helical" evidence="2">
    <location>
        <begin position="79"/>
        <end position="101"/>
    </location>
</feature>
<dbReference type="EMBL" id="RHHB01000020">
    <property type="protein sequence ID" value="RNB48371.1"/>
    <property type="molecule type" value="Genomic_DNA"/>
</dbReference>
<gene>
    <name evidence="3" type="ORF">EDM22_11105</name>
</gene>
<comment type="caution">
    <text evidence="3">The sequence shown here is derived from an EMBL/GenBank/DDBJ whole genome shotgun (WGS) entry which is preliminary data.</text>
</comment>
<evidence type="ECO:0000256" key="1">
    <source>
        <dbReference type="SAM" id="MobiDB-lite"/>
    </source>
</evidence>
<dbReference type="RefSeq" id="WP_122937116.1">
    <property type="nucleotide sequence ID" value="NZ_JBHSNT010000008.1"/>
</dbReference>
<feature type="compositionally biased region" description="Pro residues" evidence="1">
    <location>
        <begin position="141"/>
        <end position="151"/>
    </location>
</feature>
<feature type="region of interest" description="Disordered" evidence="1">
    <location>
        <begin position="1"/>
        <end position="27"/>
    </location>
</feature>
<dbReference type="Proteomes" id="UP000275048">
    <property type="component" value="Unassembled WGS sequence"/>
</dbReference>
<keyword evidence="2" id="KW-0472">Membrane</keyword>
<feature type="region of interest" description="Disordered" evidence="1">
    <location>
        <begin position="118"/>
        <end position="196"/>
    </location>
</feature>
<reference evidence="3 4" key="1">
    <citation type="submission" date="2018-10" db="EMBL/GenBank/DDBJ databases">
        <title>Isolation, diversity and antibacterial activity of antinobacteria from the wheat rhizosphere soil.</title>
        <authorList>
            <person name="Sun T."/>
        </authorList>
    </citation>
    <scope>NUCLEOTIDE SEQUENCE [LARGE SCALE GENOMIC DNA]</scope>
    <source>
        <strain evidence="3 4">SJ-23</strain>
    </source>
</reference>